<feature type="compositionally biased region" description="Low complexity" evidence="1">
    <location>
        <begin position="59"/>
        <end position="71"/>
    </location>
</feature>
<keyword evidence="3" id="KW-1185">Reference proteome</keyword>
<dbReference type="Proteomes" id="UP000799118">
    <property type="component" value="Unassembled WGS sequence"/>
</dbReference>
<accession>A0A6A4HRZ9</accession>
<dbReference type="AlphaFoldDB" id="A0A6A4HRZ9"/>
<feature type="compositionally biased region" description="Basic and acidic residues" evidence="1">
    <location>
        <begin position="34"/>
        <end position="51"/>
    </location>
</feature>
<protein>
    <submittedName>
        <fullName evidence="2">Uncharacterized protein</fullName>
    </submittedName>
</protein>
<dbReference type="OrthoDB" id="3143642at2759"/>
<gene>
    <name evidence="2" type="ORF">BT96DRAFT_919373</name>
</gene>
<feature type="compositionally biased region" description="Polar residues" evidence="1">
    <location>
        <begin position="1"/>
        <end position="14"/>
    </location>
</feature>
<evidence type="ECO:0000313" key="2">
    <source>
        <dbReference type="EMBL" id="KAE9400520.1"/>
    </source>
</evidence>
<reference evidence="2" key="1">
    <citation type="journal article" date="2019" name="Environ. Microbiol.">
        <title>Fungal ecological strategies reflected in gene transcription - a case study of two litter decomposers.</title>
        <authorList>
            <person name="Barbi F."/>
            <person name="Kohler A."/>
            <person name="Barry K."/>
            <person name="Baskaran P."/>
            <person name="Daum C."/>
            <person name="Fauchery L."/>
            <person name="Ihrmark K."/>
            <person name="Kuo A."/>
            <person name="LaButti K."/>
            <person name="Lipzen A."/>
            <person name="Morin E."/>
            <person name="Grigoriev I.V."/>
            <person name="Henrissat B."/>
            <person name="Lindahl B."/>
            <person name="Martin F."/>
        </authorList>
    </citation>
    <scope>NUCLEOTIDE SEQUENCE</scope>
    <source>
        <strain evidence="2">JB14</strain>
    </source>
</reference>
<proteinExistence type="predicted"/>
<feature type="region of interest" description="Disordered" evidence="1">
    <location>
        <begin position="1"/>
        <end position="90"/>
    </location>
</feature>
<name>A0A6A4HRZ9_9AGAR</name>
<dbReference type="EMBL" id="ML769455">
    <property type="protein sequence ID" value="KAE9400520.1"/>
    <property type="molecule type" value="Genomic_DNA"/>
</dbReference>
<sequence length="90" mass="9362">MSSMVTGVSGTQSPPLEATGEDKPMGASSVESAQKGEKVEAVPDGEQRKQYFEPTEVENSNSKSNPKSGSKPRGGDVMGQSLGDTLDKST</sequence>
<evidence type="ECO:0000256" key="1">
    <source>
        <dbReference type="SAM" id="MobiDB-lite"/>
    </source>
</evidence>
<organism evidence="2 3">
    <name type="scientific">Gymnopus androsaceus JB14</name>
    <dbReference type="NCBI Taxonomy" id="1447944"/>
    <lineage>
        <taxon>Eukaryota</taxon>
        <taxon>Fungi</taxon>
        <taxon>Dikarya</taxon>
        <taxon>Basidiomycota</taxon>
        <taxon>Agaricomycotina</taxon>
        <taxon>Agaricomycetes</taxon>
        <taxon>Agaricomycetidae</taxon>
        <taxon>Agaricales</taxon>
        <taxon>Marasmiineae</taxon>
        <taxon>Omphalotaceae</taxon>
        <taxon>Gymnopus</taxon>
    </lineage>
</organism>
<evidence type="ECO:0000313" key="3">
    <source>
        <dbReference type="Proteomes" id="UP000799118"/>
    </source>
</evidence>